<gene>
    <name evidence="3" type="ORF">BZA70DRAFT_278278</name>
</gene>
<feature type="compositionally biased region" description="Basic and acidic residues" evidence="1">
    <location>
        <begin position="404"/>
        <end position="414"/>
    </location>
</feature>
<evidence type="ECO:0000259" key="2">
    <source>
        <dbReference type="PROSITE" id="PS50833"/>
    </source>
</evidence>
<evidence type="ECO:0000256" key="1">
    <source>
        <dbReference type="SAM" id="MobiDB-lite"/>
    </source>
</evidence>
<dbReference type="GeneID" id="90038085"/>
<feature type="region of interest" description="Disordered" evidence="1">
    <location>
        <begin position="321"/>
        <end position="351"/>
    </location>
</feature>
<comment type="caution">
    <text evidence="3">The sequence shown here is derived from an EMBL/GenBank/DDBJ whole genome shotgun (WGS) entry which is preliminary data.</text>
</comment>
<evidence type="ECO:0000313" key="4">
    <source>
        <dbReference type="Proteomes" id="UP001498771"/>
    </source>
</evidence>
<organism evidence="3 4">
    <name type="scientific">Myxozyma melibiosi</name>
    <dbReference type="NCBI Taxonomy" id="54550"/>
    <lineage>
        <taxon>Eukaryota</taxon>
        <taxon>Fungi</taxon>
        <taxon>Dikarya</taxon>
        <taxon>Ascomycota</taxon>
        <taxon>Saccharomycotina</taxon>
        <taxon>Lipomycetes</taxon>
        <taxon>Lipomycetales</taxon>
        <taxon>Lipomycetaceae</taxon>
        <taxon>Myxozyma</taxon>
    </lineage>
</organism>
<evidence type="ECO:0000313" key="3">
    <source>
        <dbReference type="EMBL" id="KAK7205500.1"/>
    </source>
</evidence>
<accession>A0ABR1F6M8</accession>
<dbReference type="EMBL" id="JBBJBU010000005">
    <property type="protein sequence ID" value="KAK7205500.1"/>
    <property type="molecule type" value="Genomic_DNA"/>
</dbReference>
<protein>
    <submittedName>
        <fullName evidence="3">Ribosome biogenesis protein SSF1</fullName>
    </submittedName>
</protein>
<reference evidence="3 4" key="1">
    <citation type="submission" date="2024-03" db="EMBL/GenBank/DDBJ databases">
        <title>Genome-scale model development and genomic sequencing of the oleaginous clade Lipomyces.</title>
        <authorList>
            <consortium name="Lawrence Berkeley National Laboratory"/>
            <person name="Czajka J.J."/>
            <person name="Han Y."/>
            <person name="Kim J."/>
            <person name="Mondo S.J."/>
            <person name="Hofstad B.A."/>
            <person name="Robles A."/>
            <person name="Haridas S."/>
            <person name="Riley R."/>
            <person name="LaButti K."/>
            <person name="Pangilinan J."/>
            <person name="Andreopoulos W."/>
            <person name="Lipzen A."/>
            <person name="Yan J."/>
            <person name="Wang M."/>
            <person name="Ng V."/>
            <person name="Grigoriev I.V."/>
            <person name="Spatafora J.W."/>
            <person name="Magnuson J.K."/>
            <person name="Baker S.E."/>
            <person name="Pomraning K.R."/>
        </authorList>
    </citation>
    <scope>NUCLEOTIDE SEQUENCE [LARGE SCALE GENOMIC DNA]</scope>
    <source>
        <strain evidence="3 4">Phaff 52-87</strain>
    </source>
</reference>
<dbReference type="SMART" id="SM00879">
    <property type="entry name" value="Brix"/>
    <property type="match status" value="1"/>
</dbReference>
<feature type="compositionally biased region" description="Basic residues" evidence="1">
    <location>
        <begin position="393"/>
        <end position="403"/>
    </location>
</feature>
<dbReference type="PANTHER" id="PTHR12661:SF5">
    <property type="entry name" value="SUPPRESSOR OF SWI4 1 HOMOLOG"/>
    <property type="match status" value="1"/>
</dbReference>
<proteinExistence type="predicted"/>
<feature type="region of interest" description="Disordered" evidence="1">
    <location>
        <begin position="218"/>
        <end position="276"/>
    </location>
</feature>
<dbReference type="PROSITE" id="PS50833">
    <property type="entry name" value="BRIX"/>
    <property type="match status" value="1"/>
</dbReference>
<dbReference type="RefSeq" id="XP_064768533.1">
    <property type="nucleotide sequence ID" value="XM_064912573.1"/>
</dbReference>
<dbReference type="Proteomes" id="UP001498771">
    <property type="component" value="Unassembled WGS sequence"/>
</dbReference>
<feature type="domain" description="Brix" evidence="2">
    <location>
        <begin position="25"/>
        <end position="377"/>
    </location>
</feature>
<dbReference type="InterPro" id="IPR045112">
    <property type="entry name" value="PPAN-like"/>
</dbReference>
<feature type="compositionally biased region" description="Basic and acidic residues" evidence="1">
    <location>
        <begin position="218"/>
        <end position="234"/>
    </location>
</feature>
<dbReference type="InterPro" id="IPR007109">
    <property type="entry name" value="Brix"/>
</dbReference>
<dbReference type="Pfam" id="PF04427">
    <property type="entry name" value="Brix"/>
    <property type="match status" value="1"/>
</dbReference>
<sequence>MVKRRTKNRTHVAQPNPVDAGIPQSMVLRIGGSSVGVSLSQLVLDVRTVMQPHTAVKLRERKANKLKDYLTMAGPLGVSHLLLFAKSQSNETTLRIAHTPRGPTIHFRVQSYSLCKDIRRVQRHPRTLGPDALESPPLLVLNGFQPPPTAENATDKAHLKLMTSMFQNMFPAITASASALKKIKRVMLVNFDQESGEVDIRHYLISTKTLTKPGRKIKMEIKNEEEDASSKDIDMADFEDEANDRDAGSDDDSDAEEEDDDEDESEDEDKFLPSAPSTAARAKLQKLLLAKKRLSRKLPHLGASKDIADYVLREDAEMSAVTSESEAEDDDLFDGSILNNGPVRKGSSKAEKKAVKLIEVGPRMRLKLIKIQDGVCEGDVLYHAFRSAGPAPKRAKKSKKEKKEKKERAKEEEE</sequence>
<dbReference type="PANTHER" id="PTHR12661">
    <property type="entry name" value="PETER PAN-RELATED"/>
    <property type="match status" value="1"/>
</dbReference>
<keyword evidence="4" id="KW-1185">Reference proteome</keyword>
<feature type="region of interest" description="Disordered" evidence="1">
    <location>
        <begin position="387"/>
        <end position="414"/>
    </location>
</feature>
<name>A0ABR1F6M8_9ASCO</name>
<feature type="compositionally biased region" description="Acidic residues" evidence="1">
    <location>
        <begin position="235"/>
        <end position="269"/>
    </location>
</feature>